<evidence type="ECO:0000313" key="7">
    <source>
        <dbReference type="EMBL" id="ARP84296.1"/>
    </source>
</evidence>
<dbReference type="GO" id="GO:0009055">
    <property type="term" value="F:electron transfer activity"/>
    <property type="evidence" value="ECO:0007669"/>
    <property type="project" value="InterPro"/>
</dbReference>
<dbReference type="InterPro" id="IPR036909">
    <property type="entry name" value="Cyt_c-like_dom_sf"/>
</dbReference>
<keyword evidence="3 4" id="KW-0408">Iron</keyword>
<feature type="domain" description="Cytochrome c" evidence="6">
    <location>
        <begin position="792"/>
        <end position="900"/>
    </location>
</feature>
<dbReference type="InterPro" id="IPR037165">
    <property type="entry name" value="AldOxase/xan_DH_Mopterin-bd_sf"/>
</dbReference>
<dbReference type="PROSITE" id="PS51007">
    <property type="entry name" value="CYTC"/>
    <property type="match status" value="3"/>
</dbReference>
<dbReference type="Pfam" id="PF00034">
    <property type="entry name" value="Cytochrom_C"/>
    <property type="match status" value="2"/>
</dbReference>
<dbReference type="PANTHER" id="PTHR35008:SF8">
    <property type="entry name" value="ALCOHOL DEHYDROGENASE CYTOCHROME C SUBUNIT"/>
    <property type="match status" value="1"/>
</dbReference>
<dbReference type="SUPFAM" id="SSF56003">
    <property type="entry name" value="Molybdenum cofactor-binding domain"/>
    <property type="match status" value="2"/>
</dbReference>
<dbReference type="GO" id="GO:0046872">
    <property type="term" value="F:metal ion binding"/>
    <property type="evidence" value="ECO:0007669"/>
    <property type="project" value="UniProtKB-KW"/>
</dbReference>
<keyword evidence="8" id="KW-1185">Reference proteome</keyword>
<evidence type="ECO:0000256" key="2">
    <source>
        <dbReference type="ARBA" id="ARBA00022723"/>
    </source>
</evidence>
<dbReference type="InterPro" id="IPR009056">
    <property type="entry name" value="Cyt_c-like_dom"/>
</dbReference>
<dbReference type="Gene3D" id="3.30.365.10">
    <property type="entry name" value="Aldehyde oxidase/xanthine dehydrogenase, molybdopterin binding domain"/>
    <property type="match status" value="2"/>
</dbReference>
<dbReference type="AlphaFoldDB" id="A0A1W6YT65"/>
<dbReference type="GO" id="GO:0016491">
    <property type="term" value="F:oxidoreductase activity"/>
    <property type="evidence" value="ECO:0007669"/>
    <property type="project" value="InterPro"/>
</dbReference>
<dbReference type="Proteomes" id="UP000194151">
    <property type="component" value="Chromosome"/>
</dbReference>
<organism evidence="7 8">
    <name type="scientific">Bordetella genomosp. 8</name>
    <dbReference type="NCBI Taxonomy" id="1416806"/>
    <lineage>
        <taxon>Bacteria</taxon>
        <taxon>Pseudomonadati</taxon>
        <taxon>Pseudomonadota</taxon>
        <taxon>Betaproteobacteria</taxon>
        <taxon>Burkholderiales</taxon>
        <taxon>Alcaligenaceae</taxon>
        <taxon>Bordetella</taxon>
    </lineage>
</organism>
<evidence type="ECO:0000313" key="8">
    <source>
        <dbReference type="Proteomes" id="UP000194151"/>
    </source>
</evidence>
<gene>
    <name evidence="7" type="ORF">CAL12_01145</name>
</gene>
<sequence>MSGFSVDMSTGASGSLTELPADLLHGVALRPPQVLWDGARYRGSALLGVQQDAVHGQPGVVAAVRHRHFAGVVAVTPLYARQAALALAPEWQGTKPEPELHGDESPKVDGRSDAFLDTPSGVSSDTDPILYTLRAPPAAAAAGTQVIAWSLNGRTRAWLPACSPDTQALIRQELSALLQQPLAAITVTVGSQGLANDASRDGGANFANGTNGAAADRHDACHPMDLMDAAADAALLSQAVGRPVSVACVAGEPDERMLGVRSGLLPDAPHMDATSLHAHIPDENIPHPVTGGAGAALTSRSPWALRPSLARLLSQPTQASAAAQATLCGSMPVVSGTHACLPLRASVQELNAAQVFAEESYWHEQAQAQGHDPQAWRLSHLPPGRGRDMALQVAARAAQVAGKAAPAAQAAQSEPDGLLRGTGFATAQVQCVDDTGAARTVWTAWVAEVAVQPDTGRIDVTRVVAGHDSQHLHSAQEATIDTRIDAPDHPRIDHQAPWMLDSARRLLAEPAAFDTWASPARPSPNVAAGALEKRDEHRDLSRADSAAMRIAQGSLDVDGVVTLPASAAIANAIHDATGVRLRQVPFQAESLRRALAGQARVRNPMSRGWKWLAAGMAGLAGVAVALWPMKPALPLTPGPDVSLYSASAIERGRLVAAAGDCMACHTAPGGKTNAGGLALDTPFGVIYTTNITPDNDTGIGRWSYAAFERAMRQGVHQDGRQLYPAFPYTAYAKLSDADMQALYGYLMSQPAVKAEPPKTQLAFPFNMRPLLAGWNALFHDAAPFTPDPTRSAAWLRGAYLVEGAGHCSACHTPRNRLGAEKTGVHYLAGGEAEGWTAPALNALASGPRAWSGEELFQYLRTGYAPRHGVAAGPMAPVIHGLAELPDSDLRAITTYLMDLPNQDGAAASDALSAAPSSATASVPAQASTSAPASAPASAPNATTLYVLQARHANGERVYQNACAACHDAGSGPTLFGARPLLGTNTNVHAATPDNLIQVILHGIQDPAEDALGYMPAFRDSLNDAQVADLVGYLRQRFAPGEPAWPDPMSTIERLRDFSEQH</sequence>
<evidence type="ECO:0000256" key="3">
    <source>
        <dbReference type="ARBA" id="ARBA00023004"/>
    </source>
</evidence>
<dbReference type="Gene3D" id="1.10.760.10">
    <property type="entry name" value="Cytochrome c-like domain"/>
    <property type="match status" value="3"/>
</dbReference>
<feature type="region of interest" description="Disordered" evidence="5">
    <location>
        <begin position="518"/>
        <end position="539"/>
    </location>
</feature>
<accession>A0A1W6YT65</accession>
<proteinExistence type="predicted"/>
<evidence type="ECO:0000256" key="4">
    <source>
        <dbReference type="PROSITE-ProRule" id="PRU00433"/>
    </source>
</evidence>
<reference evidence="7 8" key="1">
    <citation type="submission" date="2017-05" db="EMBL/GenBank/DDBJ databases">
        <title>Complete and WGS of Bordetella genogroups.</title>
        <authorList>
            <person name="Spilker T."/>
            <person name="LiPuma J."/>
        </authorList>
    </citation>
    <scope>NUCLEOTIDE SEQUENCE [LARGE SCALE GENOMIC DNA]</scope>
    <source>
        <strain evidence="7 8">AU19157</strain>
    </source>
</reference>
<dbReference type="PANTHER" id="PTHR35008">
    <property type="entry name" value="BLL4482 PROTEIN-RELATED"/>
    <property type="match status" value="1"/>
</dbReference>
<dbReference type="Pfam" id="PF13442">
    <property type="entry name" value="Cytochrome_CBB3"/>
    <property type="match status" value="1"/>
</dbReference>
<dbReference type="SUPFAM" id="SSF46626">
    <property type="entry name" value="Cytochrome c"/>
    <property type="match status" value="3"/>
</dbReference>
<feature type="domain" description="Cytochrome c" evidence="6">
    <location>
        <begin position="647"/>
        <end position="750"/>
    </location>
</feature>
<dbReference type="KEGG" id="bgv:CAL12_01145"/>
<dbReference type="GO" id="GO:0020037">
    <property type="term" value="F:heme binding"/>
    <property type="evidence" value="ECO:0007669"/>
    <property type="project" value="InterPro"/>
</dbReference>
<name>A0A1W6YT65_9BORD</name>
<evidence type="ECO:0000256" key="5">
    <source>
        <dbReference type="SAM" id="MobiDB-lite"/>
    </source>
</evidence>
<feature type="region of interest" description="Disordered" evidence="5">
    <location>
        <begin position="91"/>
        <end position="111"/>
    </location>
</feature>
<protein>
    <submittedName>
        <fullName evidence="7">Cytochrome C oxidase Cbb3</fullName>
    </submittedName>
</protein>
<evidence type="ECO:0000256" key="1">
    <source>
        <dbReference type="ARBA" id="ARBA00022617"/>
    </source>
</evidence>
<keyword evidence="1 4" id="KW-0349">Heme</keyword>
<dbReference type="RefSeq" id="WP_086067604.1">
    <property type="nucleotide sequence ID" value="NZ_CP021108.1"/>
</dbReference>
<keyword evidence="2 4" id="KW-0479">Metal-binding</keyword>
<evidence type="ECO:0000259" key="6">
    <source>
        <dbReference type="PROSITE" id="PS51007"/>
    </source>
</evidence>
<feature type="compositionally biased region" description="Basic and acidic residues" evidence="5">
    <location>
        <begin position="96"/>
        <end position="111"/>
    </location>
</feature>
<feature type="domain" description="Cytochrome c" evidence="6">
    <location>
        <begin position="949"/>
        <end position="1037"/>
    </location>
</feature>
<dbReference type="STRING" id="1416806.CAL12_01145"/>
<dbReference type="EMBL" id="CP021108">
    <property type="protein sequence ID" value="ARP84296.1"/>
    <property type="molecule type" value="Genomic_DNA"/>
</dbReference>
<dbReference type="InterPro" id="IPR051459">
    <property type="entry name" value="Cytochrome_c-type_DH"/>
</dbReference>
<dbReference type="OrthoDB" id="9809720at2"/>